<feature type="chain" id="PRO_5045527236" evidence="2">
    <location>
        <begin position="43"/>
        <end position="344"/>
    </location>
</feature>
<keyword evidence="4" id="KW-1185">Reference proteome</keyword>
<dbReference type="PANTHER" id="PTHR42928:SF5">
    <property type="entry name" value="BLR1237 PROTEIN"/>
    <property type="match status" value="1"/>
</dbReference>
<organism evidence="3 4">
    <name type="scientific">Variovorax ginsengisoli</name>
    <dbReference type="NCBI Taxonomy" id="363844"/>
    <lineage>
        <taxon>Bacteria</taxon>
        <taxon>Pseudomonadati</taxon>
        <taxon>Pseudomonadota</taxon>
        <taxon>Betaproteobacteria</taxon>
        <taxon>Burkholderiales</taxon>
        <taxon>Comamonadaceae</taxon>
        <taxon>Variovorax</taxon>
    </lineage>
</organism>
<dbReference type="InterPro" id="IPR005064">
    <property type="entry name" value="BUG"/>
</dbReference>
<dbReference type="SUPFAM" id="SSF53850">
    <property type="entry name" value="Periplasmic binding protein-like II"/>
    <property type="match status" value="1"/>
</dbReference>
<feature type="signal peptide" evidence="2">
    <location>
        <begin position="1"/>
        <end position="42"/>
    </location>
</feature>
<dbReference type="InterPro" id="IPR042100">
    <property type="entry name" value="Bug_dom1"/>
</dbReference>
<protein>
    <submittedName>
        <fullName evidence="3">Tripartite tricarboxylate transporter substrate binding protein</fullName>
    </submittedName>
</protein>
<evidence type="ECO:0000256" key="2">
    <source>
        <dbReference type="SAM" id="SignalP"/>
    </source>
</evidence>
<evidence type="ECO:0000313" key="3">
    <source>
        <dbReference type="EMBL" id="MDO1534252.1"/>
    </source>
</evidence>
<dbReference type="CDD" id="cd13578">
    <property type="entry name" value="PBP2_Bug27"/>
    <property type="match status" value="1"/>
</dbReference>
<gene>
    <name evidence="3" type="ORF">Q2T77_18345</name>
</gene>
<dbReference type="Proteomes" id="UP001169027">
    <property type="component" value="Unassembled WGS sequence"/>
</dbReference>
<dbReference type="PIRSF" id="PIRSF017082">
    <property type="entry name" value="YflP"/>
    <property type="match status" value="1"/>
</dbReference>
<proteinExistence type="inferred from homology"/>
<dbReference type="Gene3D" id="3.40.190.10">
    <property type="entry name" value="Periplasmic binding protein-like II"/>
    <property type="match status" value="1"/>
</dbReference>
<sequence>MRTMLSTFLALLIDRPASHFWRRAAATALWAVAALATLPAAAQTPPFPGGPVTLIVPYAAGGLTDNLARALGQRLAERWGQPVIVDNRAGGGTVIGTAAAARAPADGKTLLVTSFGFTTNPFMMSHLPYKQSALEPLAMIAVAPAILFVHPSVPADDVPSLVKYIRTSGKPFSFASSGNGSSPHIGAELFASQIGVSIVHVPYKGNGPGLNDLIGGQVQGMFDSKAALAFVKAGKLKALGISSLKPSTLAPDLKPIAQSGVPELANFATASWFGVLVPEGTPKPIQSRLHADIRAVLDTPDMREAIDRAGVEPLPMTQAEFAAYLKSEAERWGPVIRDKNIRAD</sequence>
<dbReference type="EMBL" id="JAUKVY010000013">
    <property type="protein sequence ID" value="MDO1534252.1"/>
    <property type="molecule type" value="Genomic_DNA"/>
</dbReference>
<name>A0ABT8S5Q4_9BURK</name>
<comment type="caution">
    <text evidence="3">The sequence shown here is derived from an EMBL/GenBank/DDBJ whole genome shotgun (WGS) entry which is preliminary data.</text>
</comment>
<keyword evidence="2" id="KW-0732">Signal</keyword>
<evidence type="ECO:0000313" key="4">
    <source>
        <dbReference type="Proteomes" id="UP001169027"/>
    </source>
</evidence>
<dbReference type="PANTHER" id="PTHR42928">
    <property type="entry name" value="TRICARBOXYLATE-BINDING PROTEIN"/>
    <property type="match status" value="1"/>
</dbReference>
<comment type="similarity">
    <text evidence="1">Belongs to the UPF0065 (bug) family.</text>
</comment>
<dbReference type="RefSeq" id="WP_301811712.1">
    <property type="nucleotide sequence ID" value="NZ_JAUJZH010000013.1"/>
</dbReference>
<reference evidence="3" key="1">
    <citation type="submission" date="2023-06" db="EMBL/GenBank/DDBJ databases">
        <authorList>
            <person name="Jiang Y."/>
            <person name="Liu Q."/>
        </authorList>
    </citation>
    <scope>NUCLEOTIDE SEQUENCE</scope>
    <source>
        <strain evidence="3">CGMCC 1.12090</strain>
    </source>
</reference>
<dbReference type="Pfam" id="PF03401">
    <property type="entry name" value="TctC"/>
    <property type="match status" value="1"/>
</dbReference>
<dbReference type="Gene3D" id="3.40.190.150">
    <property type="entry name" value="Bordetella uptake gene, domain 1"/>
    <property type="match status" value="1"/>
</dbReference>
<accession>A0ABT8S5Q4</accession>
<evidence type="ECO:0000256" key="1">
    <source>
        <dbReference type="ARBA" id="ARBA00006987"/>
    </source>
</evidence>